<protein>
    <submittedName>
        <fullName evidence="1">Uncharacterized protein</fullName>
    </submittedName>
</protein>
<dbReference type="AlphaFoldDB" id="A0A381RLQ3"/>
<organism evidence="1">
    <name type="scientific">marine metagenome</name>
    <dbReference type="NCBI Taxonomy" id="408172"/>
    <lineage>
        <taxon>unclassified sequences</taxon>
        <taxon>metagenomes</taxon>
        <taxon>ecological metagenomes</taxon>
    </lineage>
</organism>
<accession>A0A381RLQ3</accession>
<name>A0A381RLQ3_9ZZZZ</name>
<evidence type="ECO:0000313" key="1">
    <source>
        <dbReference type="EMBL" id="SUZ92762.1"/>
    </source>
</evidence>
<gene>
    <name evidence="1" type="ORF">METZ01_LOCUS45616</name>
</gene>
<sequence>MAQDFRNDIQRNVGTVAQLLLDAGNYDAVIGIRCCNVHASSTIALDVYIINGGNNYYIAKDVSVPPNSAIELIQGGAKIVLKSGDDLYAISDVTASVDIVTSYIDTISS</sequence>
<reference evidence="1" key="1">
    <citation type="submission" date="2018-05" db="EMBL/GenBank/DDBJ databases">
        <authorList>
            <person name="Lanie J.A."/>
            <person name="Ng W.-L."/>
            <person name="Kazmierczak K.M."/>
            <person name="Andrzejewski T.M."/>
            <person name="Davidsen T.M."/>
            <person name="Wayne K.J."/>
            <person name="Tettelin H."/>
            <person name="Glass J.I."/>
            <person name="Rusch D."/>
            <person name="Podicherti R."/>
            <person name="Tsui H.-C.T."/>
            <person name="Winkler M.E."/>
        </authorList>
    </citation>
    <scope>NUCLEOTIDE SEQUENCE</scope>
</reference>
<proteinExistence type="predicted"/>
<dbReference type="EMBL" id="UINC01002088">
    <property type="protein sequence ID" value="SUZ92762.1"/>
    <property type="molecule type" value="Genomic_DNA"/>
</dbReference>